<comment type="function">
    <text evidence="1">Required for ubiquinone (coenzyme Q) biosynthesis. Binds hydrophobic ubiquinone biosynthetic intermediates via its SCP2 domain and is essential for the stability of the Ubi complex. May constitute a docking platform where Ubi enzymes assemble and access their SCP2-bound polyprenyl substrates.</text>
</comment>
<accession>A0A0J8JN98</accession>
<dbReference type="PANTHER" id="PTHR38693:SF1">
    <property type="entry name" value="UBIQUINONE BIOSYNTHESIS ACCESSORY FACTOR UBIJ"/>
    <property type="match status" value="1"/>
</dbReference>
<dbReference type="AlphaFoldDB" id="A0A0J8JN98"/>
<dbReference type="HAMAP" id="MF_02215">
    <property type="entry name" value="UbiJ"/>
    <property type="match status" value="1"/>
</dbReference>
<dbReference type="InterPro" id="IPR003033">
    <property type="entry name" value="SCP2_sterol-bd_dom"/>
</dbReference>
<dbReference type="EMBL" id="LAZL01000007">
    <property type="protein sequence ID" value="KMT66071.1"/>
    <property type="molecule type" value="Genomic_DNA"/>
</dbReference>
<proteinExistence type="inferred from homology"/>
<dbReference type="RefSeq" id="WP_048690872.1">
    <property type="nucleotide sequence ID" value="NZ_KQ130485.1"/>
</dbReference>
<evidence type="ECO:0000259" key="2">
    <source>
        <dbReference type="Pfam" id="PF02036"/>
    </source>
</evidence>
<dbReference type="Pfam" id="PF02036">
    <property type="entry name" value="SCP2"/>
    <property type="match status" value="1"/>
</dbReference>
<sequence>MPAASVISGLIEHSVNYWLKTSGHNLSVPANLVGKVVAIELTDLSLVLVMQITEAGLVNVWSPLEGEVDCKIQTTLSGLQKLQQPEQITALIKSGEVDIEGDVQLAQKFSDWLKQSLVYWQDILASLTGNIAAHKISETSNQLIKKAKLTKQNSERAFTNIVWDEKRLAPHPIEVIDFGDQLTSLRQDVDRLAARINQLTSQVESKS</sequence>
<evidence type="ECO:0000313" key="4">
    <source>
        <dbReference type="Proteomes" id="UP000037600"/>
    </source>
</evidence>
<reference evidence="3 4" key="1">
    <citation type="submission" date="2015-04" db="EMBL/GenBank/DDBJ databases">
        <title>Draft Genome Sequence of the Novel Agar-Digesting Marine Bacterium Q1.</title>
        <authorList>
            <person name="Li Y."/>
            <person name="Li D."/>
            <person name="Chen G."/>
            <person name="Du Z."/>
        </authorList>
    </citation>
    <scope>NUCLEOTIDE SEQUENCE [LARGE SCALE GENOMIC DNA]</scope>
    <source>
        <strain evidence="3 4">Q1</strain>
    </source>
</reference>
<comment type="subcellular location">
    <subcellularLocation>
        <location evidence="1">Cytoplasm</location>
    </subcellularLocation>
</comment>
<dbReference type="UniPathway" id="UPA00232"/>
<dbReference type="GO" id="GO:0005737">
    <property type="term" value="C:cytoplasm"/>
    <property type="evidence" value="ECO:0007669"/>
    <property type="project" value="UniProtKB-SubCell"/>
</dbReference>
<organism evidence="3 4">
    <name type="scientific">Catenovulum maritimum</name>
    <dbReference type="NCBI Taxonomy" id="1513271"/>
    <lineage>
        <taxon>Bacteria</taxon>
        <taxon>Pseudomonadati</taxon>
        <taxon>Pseudomonadota</taxon>
        <taxon>Gammaproteobacteria</taxon>
        <taxon>Alteromonadales</taxon>
        <taxon>Alteromonadaceae</taxon>
        <taxon>Catenovulum</taxon>
    </lineage>
</organism>
<keyword evidence="1" id="KW-0963">Cytoplasm</keyword>
<keyword evidence="4" id="KW-1185">Reference proteome</keyword>
<comment type="similarity">
    <text evidence="1">Belongs to the UbiJ family.</text>
</comment>
<dbReference type="InterPro" id="IPR036527">
    <property type="entry name" value="SCP2_sterol-bd_dom_sf"/>
</dbReference>
<dbReference type="GO" id="GO:0006744">
    <property type="term" value="P:ubiquinone biosynthetic process"/>
    <property type="evidence" value="ECO:0007669"/>
    <property type="project" value="UniProtKB-UniRule"/>
</dbReference>
<protein>
    <recommendedName>
        <fullName evidence="1">Ubiquinone biosynthesis accessory factor UbiJ</fullName>
    </recommendedName>
</protein>
<dbReference type="OrthoDB" id="5801225at2"/>
<dbReference type="Proteomes" id="UP000037600">
    <property type="component" value="Unassembled WGS sequence"/>
</dbReference>
<name>A0A0J8JN98_9ALTE</name>
<dbReference type="STRING" id="1513271.XM47_06400"/>
<keyword evidence="1" id="KW-0831">Ubiquinone biosynthesis</keyword>
<comment type="caution">
    <text evidence="3">The sequence shown here is derived from an EMBL/GenBank/DDBJ whole genome shotgun (WGS) entry which is preliminary data.</text>
</comment>
<feature type="domain" description="SCP2" evidence="2">
    <location>
        <begin position="30"/>
        <end position="113"/>
    </location>
</feature>
<evidence type="ECO:0000313" key="3">
    <source>
        <dbReference type="EMBL" id="KMT66071.1"/>
    </source>
</evidence>
<evidence type="ECO:0000256" key="1">
    <source>
        <dbReference type="HAMAP-Rule" id="MF_02215"/>
    </source>
</evidence>
<dbReference type="PANTHER" id="PTHR38693">
    <property type="entry name" value="UBIQUINONE BIOSYNTHESIS PROTEIN UBIJ"/>
    <property type="match status" value="1"/>
</dbReference>
<dbReference type="InterPro" id="IPR038989">
    <property type="entry name" value="UbiJ"/>
</dbReference>
<dbReference type="SUPFAM" id="SSF55718">
    <property type="entry name" value="SCP-like"/>
    <property type="match status" value="1"/>
</dbReference>
<gene>
    <name evidence="1" type="primary">ubiJ</name>
    <name evidence="3" type="ORF">XM47_06400</name>
</gene>
<comment type="pathway">
    <text evidence="1">Cofactor biosynthesis; ubiquinone biosynthesis.</text>
</comment>